<keyword evidence="2" id="KW-0663">Pyridoxal phosphate</keyword>
<dbReference type="Proteomes" id="UP001147733">
    <property type="component" value="Unassembled WGS sequence"/>
</dbReference>
<dbReference type="PANTHER" id="PTHR43795:SF63">
    <property type="entry name" value="PUTATIVE (AFU_ORTHOLOGUE AFUA_4G00630)-RELATED"/>
    <property type="match status" value="1"/>
</dbReference>
<proteinExistence type="inferred from homology"/>
<dbReference type="SUPFAM" id="SSF53383">
    <property type="entry name" value="PLP-dependent transferases"/>
    <property type="match status" value="1"/>
</dbReference>
<dbReference type="AlphaFoldDB" id="A0A9W9PF21"/>
<evidence type="ECO:0000256" key="1">
    <source>
        <dbReference type="ARBA" id="ARBA00007441"/>
    </source>
</evidence>
<dbReference type="GO" id="GO:0030170">
    <property type="term" value="F:pyridoxal phosphate binding"/>
    <property type="evidence" value="ECO:0007669"/>
    <property type="project" value="InterPro"/>
</dbReference>
<evidence type="ECO:0000256" key="2">
    <source>
        <dbReference type="ARBA" id="ARBA00022898"/>
    </source>
</evidence>
<dbReference type="Pfam" id="PF00155">
    <property type="entry name" value="Aminotran_1_2"/>
    <property type="match status" value="1"/>
</dbReference>
<evidence type="ECO:0000313" key="5">
    <source>
        <dbReference type="Proteomes" id="UP001147733"/>
    </source>
</evidence>
<sequence>MENNLSTRGNTLADQKPVFLDVLQDIWDPVENPNGIVNIGLAENTLMHPEMKDFLNSQSQLHVDSHSLTYGDGFSGSQRLKESLCHFLNNQFAPVTQLHPSQMAITSGVSNAIEAAAWALFDPGDHVMVGRPYFNAFRTIFGSRAGVELLEVKFGAVDPFSFDAIDQYEVALFLARKRGIRVKALVLCSPHNPLGRCYPEDIIKEYMRFCGKHNLHLISDEIYALSVWNNPELPEAALFKSVLSVPPKGLIDPSMLHVAWGLSKDFGATGLRIGCLISQSNKHILDAADGISLFNFPSSLADKLTSSILFDNEFTSKYIVTNQQRLLESYCFATKFLNDHGILYHKSNAAFFLWINLGAATKNSKISDDEILGRLRAKKVYIAAGSAYMSEETGWFRMVFAHPTNVLEKGFRRMVEALDI</sequence>
<dbReference type="Gene3D" id="3.90.1150.10">
    <property type="entry name" value="Aspartate Aminotransferase, domain 1"/>
    <property type="match status" value="1"/>
</dbReference>
<dbReference type="InterPro" id="IPR015422">
    <property type="entry name" value="PyrdxlP-dep_Trfase_small"/>
</dbReference>
<dbReference type="PRINTS" id="PR00753">
    <property type="entry name" value="ACCSYNTHASE"/>
</dbReference>
<dbReference type="Gene3D" id="3.40.640.10">
    <property type="entry name" value="Type I PLP-dependent aspartate aminotransferase-like (Major domain)"/>
    <property type="match status" value="1"/>
</dbReference>
<evidence type="ECO:0000259" key="3">
    <source>
        <dbReference type="Pfam" id="PF00155"/>
    </source>
</evidence>
<dbReference type="GO" id="GO:0006520">
    <property type="term" value="P:amino acid metabolic process"/>
    <property type="evidence" value="ECO:0007669"/>
    <property type="project" value="TreeGrafter"/>
</dbReference>
<keyword evidence="5" id="KW-1185">Reference proteome</keyword>
<dbReference type="InterPro" id="IPR015424">
    <property type="entry name" value="PyrdxlP-dep_Trfase"/>
</dbReference>
<dbReference type="GeneID" id="81378122"/>
<feature type="domain" description="Aminotransferase class I/classII large" evidence="3">
    <location>
        <begin position="39"/>
        <end position="409"/>
    </location>
</feature>
<dbReference type="InterPro" id="IPR015421">
    <property type="entry name" value="PyrdxlP-dep_Trfase_major"/>
</dbReference>
<comment type="similarity">
    <text evidence="1">Belongs to the class-I pyridoxal-phosphate-dependent aminotransferase family.</text>
</comment>
<dbReference type="EMBL" id="JAPQKT010000001">
    <property type="protein sequence ID" value="KAJ5241708.1"/>
    <property type="molecule type" value="Genomic_DNA"/>
</dbReference>
<reference evidence="4" key="2">
    <citation type="journal article" date="2023" name="IMA Fungus">
        <title>Comparative genomic study of the Penicillium genus elucidates a diverse pangenome and 15 lateral gene transfer events.</title>
        <authorList>
            <person name="Petersen C."/>
            <person name="Sorensen T."/>
            <person name="Nielsen M.R."/>
            <person name="Sondergaard T.E."/>
            <person name="Sorensen J.L."/>
            <person name="Fitzpatrick D.A."/>
            <person name="Frisvad J.C."/>
            <person name="Nielsen K.L."/>
        </authorList>
    </citation>
    <scope>NUCLEOTIDE SEQUENCE</scope>
    <source>
        <strain evidence="4">IBT 23319</strain>
    </source>
</reference>
<dbReference type="InterPro" id="IPR004839">
    <property type="entry name" value="Aminotransferase_I/II_large"/>
</dbReference>
<dbReference type="GO" id="GO:0008483">
    <property type="term" value="F:transaminase activity"/>
    <property type="evidence" value="ECO:0007669"/>
    <property type="project" value="TreeGrafter"/>
</dbReference>
<reference evidence="4" key="1">
    <citation type="submission" date="2022-11" db="EMBL/GenBank/DDBJ databases">
        <authorList>
            <person name="Petersen C."/>
        </authorList>
    </citation>
    <scope>NUCLEOTIDE SEQUENCE</scope>
    <source>
        <strain evidence="4">IBT 23319</strain>
    </source>
</reference>
<dbReference type="PROSITE" id="PS00105">
    <property type="entry name" value="AA_TRANSFER_CLASS_1"/>
    <property type="match status" value="1"/>
</dbReference>
<dbReference type="CDD" id="cd00609">
    <property type="entry name" value="AAT_like"/>
    <property type="match status" value="1"/>
</dbReference>
<dbReference type="OrthoDB" id="7042322at2759"/>
<organism evidence="4 5">
    <name type="scientific">Penicillium citrinum</name>
    <dbReference type="NCBI Taxonomy" id="5077"/>
    <lineage>
        <taxon>Eukaryota</taxon>
        <taxon>Fungi</taxon>
        <taxon>Dikarya</taxon>
        <taxon>Ascomycota</taxon>
        <taxon>Pezizomycotina</taxon>
        <taxon>Eurotiomycetes</taxon>
        <taxon>Eurotiomycetidae</taxon>
        <taxon>Eurotiales</taxon>
        <taxon>Aspergillaceae</taxon>
        <taxon>Penicillium</taxon>
    </lineage>
</organism>
<evidence type="ECO:0000313" key="4">
    <source>
        <dbReference type="EMBL" id="KAJ5241708.1"/>
    </source>
</evidence>
<protein>
    <recommendedName>
        <fullName evidence="3">Aminotransferase class I/classII large domain-containing protein</fullName>
    </recommendedName>
</protein>
<comment type="caution">
    <text evidence="4">The sequence shown here is derived from an EMBL/GenBank/DDBJ whole genome shotgun (WGS) entry which is preliminary data.</text>
</comment>
<gene>
    <name evidence="4" type="ORF">N7469_000035</name>
</gene>
<name>A0A9W9PF21_PENCI</name>
<accession>A0A9W9PF21</accession>
<dbReference type="InterPro" id="IPR004838">
    <property type="entry name" value="NHTrfase_class1_PyrdxlP-BS"/>
</dbReference>
<dbReference type="InterPro" id="IPR050478">
    <property type="entry name" value="Ethylene_sulfur-biosynth"/>
</dbReference>
<dbReference type="PANTHER" id="PTHR43795">
    <property type="entry name" value="BIFUNCTIONAL ASPARTATE AMINOTRANSFERASE AND GLUTAMATE/ASPARTATE-PREPHENATE AMINOTRANSFERASE-RELATED"/>
    <property type="match status" value="1"/>
</dbReference>
<dbReference type="RefSeq" id="XP_056504712.1">
    <property type="nucleotide sequence ID" value="XM_056638955.1"/>
</dbReference>